<dbReference type="PANTHER" id="PTHR10555:SF170">
    <property type="entry name" value="FI18122P1"/>
    <property type="match status" value="1"/>
</dbReference>
<organism evidence="2">
    <name type="scientific">Spongospora subterranea</name>
    <dbReference type="NCBI Taxonomy" id="70186"/>
    <lineage>
        <taxon>Eukaryota</taxon>
        <taxon>Sar</taxon>
        <taxon>Rhizaria</taxon>
        <taxon>Endomyxa</taxon>
        <taxon>Phytomyxea</taxon>
        <taxon>Plasmodiophorida</taxon>
        <taxon>Plasmodiophoridae</taxon>
        <taxon>Spongospora</taxon>
    </lineage>
</organism>
<dbReference type="EMBL" id="HACM01003741">
    <property type="protein sequence ID" value="CRZ04183.1"/>
    <property type="molecule type" value="Transcribed_RNA"/>
</dbReference>
<dbReference type="InterPro" id="IPR027267">
    <property type="entry name" value="AH/BAR_dom_sf"/>
</dbReference>
<dbReference type="AlphaFoldDB" id="A0A0H5QQ69"/>
<evidence type="ECO:0000313" key="2">
    <source>
        <dbReference type="EMBL" id="CRZ04183.1"/>
    </source>
</evidence>
<accession>A0A0H5QQ69</accession>
<dbReference type="GO" id="GO:0005768">
    <property type="term" value="C:endosome"/>
    <property type="evidence" value="ECO:0007669"/>
    <property type="project" value="TreeGrafter"/>
</dbReference>
<protein>
    <recommendedName>
        <fullName evidence="1">Sorting nexin/Vps5-like C-terminal domain-containing protein</fullName>
    </recommendedName>
</protein>
<dbReference type="Gene3D" id="1.20.1270.60">
    <property type="entry name" value="Arfaptin homology (AH) domain/BAR domain"/>
    <property type="match status" value="1"/>
</dbReference>
<feature type="domain" description="Sorting nexin/Vps5-like C-terminal" evidence="1">
    <location>
        <begin position="27"/>
        <end position="207"/>
    </location>
</feature>
<feature type="non-terminal residue" evidence="2">
    <location>
        <position position="1"/>
    </location>
</feature>
<dbReference type="Pfam" id="PF09325">
    <property type="entry name" value="Vps5"/>
    <property type="match status" value="1"/>
</dbReference>
<sequence length="212" mass="23823">IAESVSLSLKHANNCMRAYQPLSGFHKDAVQLWSDFGLSLTIFADTETQKGQSVSGGCLNQIGLSADRVSVLTSDRLDKESREFKEPLKDLIEIIHAVEDALRARSDASNAVQRAAEAYKSRKEKLDSMRGKSTDEKIAVLEEETSNLLKAETESEVQLAKITEEVFREFDRFQEGKQQTIKKLAQSFVRIQLHHAQKMCSSWQTAADNMEN</sequence>
<proteinExistence type="predicted"/>
<dbReference type="SUPFAM" id="SSF103657">
    <property type="entry name" value="BAR/IMD domain-like"/>
    <property type="match status" value="1"/>
</dbReference>
<reference evidence="2" key="1">
    <citation type="submission" date="2015-04" db="EMBL/GenBank/DDBJ databases">
        <title>The genome sequence of the plant pathogenic Rhizarian Plasmodiophora brassicae reveals insights in its biotrophic life cycle and the origin of chitin synthesis.</title>
        <authorList>
            <person name="Schwelm A."/>
            <person name="Fogelqvist J."/>
            <person name="Knaust A."/>
            <person name="Julke S."/>
            <person name="Lilja T."/>
            <person name="Dhandapani V."/>
            <person name="Bonilla-Rosso G."/>
            <person name="Karlsson M."/>
            <person name="Shevchenko A."/>
            <person name="Choi S.R."/>
            <person name="Kim H.G."/>
            <person name="Park J.Y."/>
            <person name="Lim Y.P."/>
            <person name="Ludwig-Muller J."/>
            <person name="Dixelius C."/>
        </authorList>
    </citation>
    <scope>NUCLEOTIDE SEQUENCE</scope>
    <source>
        <tissue evidence="2">Potato root galls</tissue>
    </source>
</reference>
<feature type="non-terminal residue" evidence="2">
    <location>
        <position position="212"/>
    </location>
</feature>
<name>A0A0H5QQ69_9EUKA</name>
<dbReference type="PANTHER" id="PTHR10555">
    <property type="entry name" value="SORTING NEXIN"/>
    <property type="match status" value="1"/>
</dbReference>
<evidence type="ECO:0000259" key="1">
    <source>
        <dbReference type="Pfam" id="PF09325"/>
    </source>
</evidence>
<dbReference type="GO" id="GO:0035091">
    <property type="term" value="F:phosphatidylinositol binding"/>
    <property type="evidence" value="ECO:0007669"/>
    <property type="project" value="TreeGrafter"/>
</dbReference>
<dbReference type="InterPro" id="IPR015404">
    <property type="entry name" value="Vps5_C"/>
</dbReference>